<comment type="caution">
    <text evidence="2">The sequence shown here is derived from an EMBL/GenBank/DDBJ whole genome shotgun (WGS) entry which is preliminary data.</text>
</comment>
<name>A0AAE0DNA9_9LECA</name>
<dbReference type="Proteomes" id="UP001276659">
    <property type="component" value="Unassembled WGS sequence"/>
</dbReference>
<gene>
    <name evidence="2" type="ORF">OEA41_006697</name>
</gene>
<feature type="region of interest" description="Disordered" evidence="1">
    <location>
        <begin position="1"/>
        <end position="20"/>
    </location>
</feature>
<accession>A0AAE0DNA9</accession>
<reference evidence="2" key="1">
    <citation type="submission" date="2022-11" db="EMBL/GenBank/DDBJ databases">
        <title>Chromosomal genome sequence assembly and mating type (MAT) locus characterization of the leprose asexual lichenized fungus Lepraria neglecta (Nyl.) Erichsen.</title>
        <authorList>
            <person name="Allen J.L."/>
            <person name="Pfeffer B."/>
        </authorList>
    </citation>
    <scope>NUCLEOTIDE SEQUENCE</scope>
    <source>
        <strain evidence="2">Allen 5258</strain>
    </source>
</reference>
<keyword evidence="3" id="KW-1185">Reference proteome</keyword>
<protein>
    <submittedName>
        <fullName evidence="2">Uncharacterized protein</fullName>
    </submittedName>
</protein>
<evidence type="ECO:0000313" key="3">
    <source>
        <dbReference type="Proteomes" id="UP001276659"/>
    </source>
</evidence>
<dbReference type="AlphaFoldDB" id="A0AAE0DNA9"/>
<evidence type="ECO:0000313" key="2">
    <source>
        <dbReference type="EMBL" id="KAK3173368.1"/>
    </source>
</evidence>
<dbReference type="EMBL" id="JASNWA010000007">
    <property type="protein sequence ID" value="KAK3173368.1"/>
    <property type="molecule type" value="Genomic_DNA"/>
</dbReference>
<sequence>MAEPTRYRTLNGLPPTGGVPPNRMFVEAPMPPPPQHVPDPGPPNGGCPLTRGNPPLPYAAYGDPAGMVYYPDYQPYPVPYPVPTPYHVAAVPAVCPVLMGLAPPPVPAPPAPAPAQYPYEPPGQWVDGHQMTAGEWSYIGPKETVTINFLGDGSRPCDYPGGFNQHFDYSVHKVPCNMPVRELMTQLGMPEQGDCGLTEMIEVRGNIWQAGDTFTYHGRAHGRTLGQLGWTSARGTVWLCVKR</sequence>
<organism evidence="2 3">
    <name type="scientific">Lepraria neglecta</name>
    <dbReference type="NCBI Taxonomy" id="209136"/>
    <lineage>
        <taxon>Eukaryota</taxon>
        <taxon>Fungi</taxon>
        <taxon>Dikarya</taxon>
        <taxon>Ascomycota</taxon>
        <taxon>Pezizomycotina</taxon>
        <taxon>Lecanoromycetes</taxon>
        <taxon>OSLEUM clade</taxon>
        <taxon>Lecanoromycetidae</taxon>
        <taxon>Lecanorales</taxon>
        <taxon>Lecanorineae</taxon>
        <taxon>Stereocaulaceae</taxon>
        <taxon>Lepraria</taxon>
    </lineage>
</organism>
<evidence type="ECO:0000256" key="1">
    <source>
        <dbReference type="SAM" id="MobiDB-lite"/>
    </source>
</evidence>
<proteinExistence type="predicted"/>